<evidence type="ECO:0000313" key="1">
    <source>
        <dbReference type="EMBL" id="OGC21722.1"/>
    </source>
</evidence>
<dbReference type="AlphaFoldDB" id="A0A1F4SMN3"/>
<sequence length="1067" mass="119504">MTSSLFSINSCVIIRVLKKALLTGFFVLLCGSFAFADLRDIPFKEEYSSSHFSINFQPVYPLIIGQETQVRVATDLAANEVWLSLSNGEKIKLEEKGKKWVGKFVASKKPPYGWRLLSIHIKYKTEIENISAYNKFLQFFSIPSPSKKAEKLFVGKMWYRAFPIDTEIKEVLKSGAKKEDEVTVKDVMSVFGPEESVLSDTLSKKSQIEGQPTLFTLKEKESETLTQQGSSPLLISGDRVFSFSSKNIEGTKEGFLPGVSREESLRVSIAGKLQDTDIDATFFSSSVLGINEVSSREENVSILLKNGSTEAYLGNYTPKMDDLEFSSINNVLSGVRVEGEYDKWGFKMLAAAPKGESKFIKMYGNGTQGPYNLGFFPVVIDSERVEVNGISQKRGNDYDIDYQAGTITFKNKTIPKESIISIHYDFRETIYQHSTYALRGKLYPLPNLKIGATYINDLDSLNNAANIAQSASIEPQSHLIIGADGAFAYQDLINMQGEVAYSQKKNKLLSDPDLKDIGRAAKLDAVSAFGPFNLRGKFKRVGLNFAAVGDAKPRQDLTEYLTLLSFQPNSVLLAEGSFSNSDYLQEETRYKTVDKMGRVRLSQPAYPSFEYIYKEILESNDPVSGTPIDRLTIKDSLQIRHDMGIFQAAVTGDKEKRLSRTPTEETIVYKTLNAGISLAPQEKFLASGNVELRETDGTFNDNDSYKKTYILKLSASPTREYMLAGSLNYIDDTKDGITQVSDFSYKAQLFGFLKTDGQYAVSSLKETFGVTEEGVRKEEGSLRFEINPFSNLRLRYYYRPNMTLLTRTQRPAYSNLTNQIESNWFIFNSTVLGYSLQTVNGFNIDKTDFPSYLRNQNVEDSTTAIYSIKTAPLNFLSCEFDYTKEDRVSLILTSTSEAAAYQKNNIQNRGLTAVIKTPLTEKFAIDSNYSYQISKTGTEESFDNAQNLLTQTISLKGILNINSFLALNASYSYSQLTNFLLADNRDTYTLAPGAGFTFSLPGQFRLDGNYSYAKSYVGTNSEKTNLSLRGKYDFYSFLHVAVRAESEISTFPSYKTSELSGNVEINL</sequence>
<reference evidence="1 2" key="1">
    <citation type="journal article" date="2016" name="Nat. Commun.">
        <title>Thousands of microbial genomes shed light on interconnected biogeochemical processes in an aquifer system.</title>
        <authorList>
            <person name="Anantharaman K."/>
            <person name="Brown C.T."/>
            <person name="Hug L.A."/>
            <person name="Sharon I."/>
            <person name="Castelle C.J."/>
            <person name="Probst A.J."/>
            <person name="Thomas B.C."/>
            <person name="Singh A."/>
            <person name="Wilkins M.J."/>
            <person name="Karaoz U."/>
            <person name="Brodie E.L."/>
            <person name="Williams K.H."/>
            <person name="Hubbard S.S."/>
            <person name="Banfield J.F."/>
        </authorList>
    </citation>
    <scope>NUCLEOTIDE SEQUENCE [LARGE SCALE GENOMIC DNA]</scope>
</reference>
<proteinExistence type="predicted"/>
<protein>
    <submittedName>
        <fullName evidence="1">Uncharacterized protein</fullName>
    </submittedName>
</protein>
<dbReference type="Proteomes" id="UP000178417">
    <property type="component" value="Unassembled WGS sequence"/>
</dbReference>
<comment type="caution">
    <text evidence="1">The sequence shown here is derived from an EMBL/GenBank/DDBJ whole genome shotgun (WGS) entry which is preliminary data.</text>
</comment>
<evidence type="ECO:0000313" key="2">
    <source>
        <dbReference type="Proteomes" id="UP000178417"/>
    </source>
</evidence>
<dbReference type="EMBL" id="MEUB01000036">
    <property type="protein sequence ID" value="OGC21722.1"/>
    <property type="molecule type" value="Genomic_DNA"/>
</dbReference>
<gene>
    <name evidence="1" type="ORF">A2310_00250</name>
</gene>
<organism evidence="1 2">
    <name type="scientific">candidate division WOR-1 bacterium RIFOXYB2_FULL_37_13</name>
    <dbReference type="NCBI Taxonomy" id="1802579"/>
    <lineage>
        <taxon>Bacteria</taxon>
        <taxon>Bacillati</taxon>
        <taxon>Saganbacteria</taxon>
    </lineage>
</organism>
<name>A0A1F4SMN3_UNCSA</name>
<accession>A0A1F4SMN3</accession>
<dbReference type="STRING" id="1802579.A2310_00250"/>